<name>A0A2S8AE84_9FLAO</name>
<reference evidence="1 2" key="1">
    <citation type="submission" date="2018-02" db="EMBL/GenBank/DDBJ databases">
        <title>Genome sequences of Apibacter spp., gut symbionts of Asian honey bees.</title>
        <authorList>
            <person name="Kwong W.K."/>
            <person name="Steele M.I."/>
            <person name="Moran N.A."/>
        </authorList>
    </citation>
    <scope>NUCLEOTIDE SEQUENCE [LARGE SCALE GENOMIC DNA]</scope>
    <source>
        <strain evidence="2">wkB301</strain>
    </source>
</reference>
<comment type="caution">
    <text evidence="1">The sequence shown here is derived from an EMBL/GenBank/DDBJ whole genome shotgun (WGS) entry which is preliminary data.</text>
</comment>
<dbReference type="AlphaFoldDB" id="A0A2S8AE84"/>
<evidence type="ECO:0000313" key="2">
    <source>
        <dbReference type="Proteomes" id="UP000238042"/>
    </source>
</evidence>
<gene>
    <name evidence="1" type="ORF">C4S77_04525</name>
</gene>
<accession>A0A2S8AE84</accession>
<evidence type="ECO:0008006" key="3">
    <source>
        <dbReference type="Google" id="ProtNLM"/>
    </source>
</evidence>
<dbReference type="EMBL" id="PSZM01000034">
    <property type="protein sequence ID" value="PQL93416.1"/>
    <property type="molecule type" value="Genomic_DNA"/>
</dbReference>
<proteinExistence type="predicted"/>
<dbReference type="SUPFAM" id="SSF53756">
    <property type="entry name" value="UDP-Glycosyltransferase/glycogen phosphorylase"/>
    <property type="match status" value="1"/>
</dbReference>
<dbReference type="Pfam" id="PF04294">
    <property type="entry name" value="VanW"/>
    <property type="match status" value="1"/>
</dbReference>
<protein>
    <recommendedName>
        <fullName evidence="3">Vanw family protein</fullName>
    </recommendedName>
</protein>
<dbReference type="InterPro" id="IPR052913">
    <property type="entry name" value="Glycopeptide_resist_protein"/>
</dbReference>
<keyword evidence="2" id="KW-1185">Reference proteome</keyword>
<organism evidence="1 2">
    <name type="scientific">Apibacter adventoris</name>
    <dbReference type="NCBI Taxonomy" id="1679466"/>
    <lineage>
        <taxon>Bacteria</taxon>
        <taxon>Pseudomonadati</taxon>
        <taxon>Bacteroidota</taxon>
        <taxon>Flavobacteriia</taxon>
        <taxon>Flavobacteriales</taxon>
        <taxon>Weeksellaceae</taxon>
        <taxon>Apibacter</taxon>
    </lineage>
</organism>
<dbReference type="PANTHER" id="PTHR35788">
    <property type="entry name" value="EXPORTED PROTEIN-RELATED"/>
    <property type="match status" value="1"/>
</dbReference>
<sequence>MNKKLILAKKHNLYRNTLFTTKTCLLSAQRMLKNALEGNKKFPDKKALIDLPIISASESYLWNADDQEDNWILTAGKIQNLRLAARNINGVEIPAGEIFSFWKYIGNPNFGKGFVTGREVKEGCIVPTKGGGLCQLSNALYDAALKADFQIIERHRHSQVIAGSLAEKNRDATVKWNYIDLRFRSNFPFRIEVQMTDSRLMVVFKSSQKNNPELNTNYKEFFKASSINDCYSCGNKACILHNGREKIKNTGKVTYILDEKWIEYEKYLESVINENDVVLLPFTPENKLKNSKNCWNLKGKNIQTCSIPSLRRILNFKIHKGKNPFELALAEDQKICRKMAKLIPIESTHLVVSQNLLPFLYKDFHTAGRTLDVLMYRLPIEILQKKLDVAFSTYSESPTLHDFRASASIWSLENEALKQARKIITPHTQIAKLFPSKSHLLTWHIPQKKIHKSPEGKKILFPASSLGRKGAYEMRKLITELGLPVVIAGKAIEKNDFWKNIEVEFADNDNLFHNIALLVYPAYIEHHPQLLLEAISLDIPMIITEACGIEPGKNITVVPTGNYAELKKEVSKFLSLHPIFQSF</sequence>
<dbReference type="Proteomes" id="UP000238042">
    <property type="component" value="Unassembled WGS sequence"/>
</dbReference>
<evidence type="ECO:0000313" key="1">
    <source>
        <dbReference type="EMBL" id="PQL93416.1"/>
    </source>
</evidence>
<dbReference type="RefSeq" id="WP_105246385.1">
    <property type="nucleotide sequence ID" value="NZ_PSZM01000034.1"/>
</dbReference>
<dbReference type="OrthoDB" id="9797191at2"/>
<dbReference type="InterPro" id="IPR007391">
    <property type="entry name" value="Vancomycin_resist_VanW"/>
</dbReference>
<dbReference type="PANTHER" id="PTHR35788:SF1">
    <property type="entry name" value="EXPORTED PROTEIN"/>
    <property type="match status" value="1"/>
</dbReference>
<dbReference type="Gene3D" id="3.40.50.2000">
    <property type="entry name" value="Glycogen Phosphorylase B"/>
    <property type="match status" value="1"/>
</dbReference>